<dbReference type="InterPro" id="IPR050185">
    <property type="entry name" value="Ub_carboxyl-term_hydrolase"/>
</dbReference>
<reference evidence="10 11" key="1">
    <citation type="journal article" date="2018" name="Microb. Genom.">
        <title>Expanding an expanded genome: long-read sequencing of Trypanosoma cruzi.</title>
        <authorList>
            <person name="Berna L."/>
            <person name="Rodriguez M."/>
            <person name="Chiribao M.L."/>
            <person name="Parodi-Talice A."/>
            <person name="Pita S."/>
            <person name="Rijo G."/>
            <person name="Alvarez-Valin F."/>
            <person name="Robello C."/>
        </authorList>
    </citation>
    <scope>NUCLEOTIDE SEQUENCE [LARGE SCALE GENOMIC DNA]</scope>
    <source>
        <strain evidence="10 11">Dm28c</strain>
    </source>
</reference>
<protein>
    <recommendedName>
        <fullName evidence="3">ubiquitinyl hydrolase 1</fullName>
        <ecNumber evidence="3">3.4.19.12</ecNumber>
    </recommendedName>
</protein>
<dbReference type="VEuPathDB" id="TriTrypDB:TcYC6_0073500"/>
<dbReference type="VEuPathDB" id="TriTrypDB:TcCLB.508355.380"/>
<dbReference type="Gene3D" id="3.90.70.10">
    <property type="entry name" value="Cysteine proteinases"/>
    <property type="match status" value="1"/>
</dbReference>
<sequence length="557" mass="63909">MSCFQLDCECDYKEFKRTIYYHAEDFTIPDCSPASHFSVCERVYEKAVKELKARNFDLAAFYFARCMSIIERANLRPQVSGAKKLMWNCLEALERLDKNELLEHHSKLLQKVRQHEEERKRIVEQQLLPDEGEPESLEDKHLRRQQELLLNENTVVDDALKRIRNVQIPTPYSQANKDVQPYWHKPSVEQIEIKKNQIAPPRRIPTISPNAYLVWKFNVGSFSVSTPRRGMVNLGNTCYLNSVTQMLSVTSLGAYFLRDDYTKDIVGADKGEVRLVNSFTYILRELHRTDFATPASPSHFKDSIGALYTSFLGYSQQDANEFLRLLLDGIHNSLNDRKRLDNNISEVDTKNGSDVEISGRTWSQYKQKNNSVIVDECAFQERSSIVCPSCHQISRTFTPSLGLEVPIPSSSGRVSIEDCLKAYCKEEVLDSESLYTCPSCKQRVNASKQLLIYSLPRILFLTMKRFRSYGDFSNKVLEPVVFQKELNMSSFMCSPGKNTNYTLVGVVNHRGNIHGGHYTADCLGADGIWFSFSDERVSRADSPDFQLAYILCYRRSD</sequence>
<dbReference type="GO" id="GO:0006508">
    <property type="term" value="P:proteolysis"/>
    <property type="evidence" value="ECO:0007669"/>
    <property type="project" value="UniProtKB-KW"/>
</dbReference>
<dbReference type="EMBL" id="PRFA01000252">
    <property type="protein sequence ID" value="PWU84137.1"/>
    <property type="molecule type" value="Genomic_DNA"/>
</dbReference>
<dbReference type="InterPro" id="IPR001394">
    <property type="entry name" value="Peptidase_C19_UCH"/>
</dbReference>
<dbReference type="VEuPathDB" id="TriTrypDB:TcBrA4_0057960"/>
<evidence type="ECO:0000256" key="2">
    <source>
        <dbReference type="ARBA" id="ARBA00009085"/>
    </source>
</evidence>
<dbReference type="PROSITE" id="PS00973">
    <property type="entry name" value="USP_2"/>
    <property type="match status" value="1"/>
</dbReference>
<dbReference type="InterPro" id="IPR038765">
    <property type="entry name" value="Papain-like_cys_pep_sf"/>
</dbReference>
<dbReference type="VEuPathDB" id="TriTrypDB:TcG_06188"/>
<proteinExistence type="inferred from homology"/>
<dbReference type="VEuPathDB" id="TriTrypDB:TCSYLVIO_005503"/>
<dbReference type="VEuPathDB" id="TriTrypDB:C4B63_252g9"/>
<evidence type="ECO:0000259" key="9">
    <source>
        <dbReference type="PROSITE" id="PS50235"/>
    </source>
</evidence>
<dbReference type="SUPFAM" id="SSF54001">
    <property type="entry name" value="Cysteine proteinases"/>
    <property type="match status" value="1"/>
</dbReference>
<keyword evidence="7" id="KW-0788">Thiol protease</keyword>
<feature type="coiled-coil region" evidence="8">
    <location>
        <begin position="98"/>
        <end position="125"/>
    </location>
</feature>
<dbReference type="VEuPathDB" id="TriTrypDB:ECC02_007505"/>
<dbReference type="GO" id="GO:0004843">
    <property type="term" value="F:cysteine-type deubiquitinase activity"/>
    <property type="evidence" value="ECO:0007669"/>
    <property type="project" value="UniProtKB-EC"/>
</dbReference>
<evidence type="ECO:0000256" key="6">
    <source>
        <dbReference type="ARBA" id="ARBA00022801"/>
    </source>
</evidence>
<comment type="caution">
    <text evidence="10">The sequence shown here is derived from an EMBL/GenBank/DDBJ whole genome shotgun (WGS) entry which is preliminary data.</text>
</comment>
<evidence type="ECO:0000313" key="10">
    <source>
        <dbReference type="EMBL" id="PWU84137.1"/>
    </source>
</evidence>
<evidence type="ECO:0000256" key="4">
    <source>
        <dbReference type="ARBA" id="ARBA00022670"/>
    </source>
</evidence>
<keyword evidence="4" id="KW-0645">Protease</keyword>
<evidence type="ECO:0000256" key="1">
    <source>
        <dbReference type="ARBA" id="ARBA00000707"/>
    </source>
</evidence>
<dbReference type="GO" id="GO:0016579">
    <property type="term" value="P:protein deubiquitination"/>
    <property type="evidence" value="ECO:0007669"/>
    <property type="project" value="InterPro"/>
</dbReference>
<dbReference type="VEuPathDB" id="TriTrypDB:TcCLB.508357.40"/>
<evidence type="ECO:0000256" key="7">
    <source>
        <dbReference type="ARBA" id="ARBA00022807"/>
    </source>
</evidence>
<dbReference type="VEuPathDB" id="TriTrypDB:TcCL_ESM04348"/>
<accession>A0A2V2UIP7</accession>
<evidence type="ECO:0000256" key="8">
    <source>
        <dbReference type="SAM" id="Coils"/>
    </source>
</evidence>
<dbReference type="VEuPathDB" id="TriTrypDB:BCY84_14669"/>
<name>A0A2V2UIP7_TRYCR</name>
<evidence type="ECO:0000256" key="3">
    <source>
        <dbReference type="ARBA" id="ARBA00012759"/>
    </source>
</evidence>
<dbReference type="AlphaFoldDB" id="A0A2V2UIP7"/>
<evidence type="ECO:0000256" key="5">
    <source>
        <dbReference type="ARBA" id="ARBA00022786"/>
    </source>
</evidence>
<dbReference type="PANTHER" id="PTHR21646:SF24">
    <property type="entry name" value="UBIQUITIN CARBOXYL-TERMINAL HYDROLASE"/>
    <property type="match status" value="1"/>
</dbReference>
<organism evidence="10 11">
    <name type="scientific">Trypanosoma cruzi</name>
    <dbReference type="NCBI Taxonomy" id="5693"/>
    <lineage>
        <taxon>Eukaryota</taxon>
        <taxon>Discoba</taxon>
        <taxon>Euglenozoa</taxon>
        <taxon>Kinetoplastea</taxon>
        <taxon>Metakinetoplastina</taxon>
        <taxon>Trypanosomatida</taxon>
        <taxon>Trypanosomatidae</taxon>
        <taxon>Trypanosoma</taxon>
        <taxon>Schizotrypanum</taxon>
    </lineage>
</organism>
<dbReference type="Pfam" id="PF00443">
    <property type="entry name" value="UCH"/>
    <property type="match status" value="1"/>
</dbReference>
<dbReference type="VEuPathDB" id="TriTrypDB:TCDM_04536"/>
<dbReference type="VEuPathDB" id="TriTrypDB:C3747_9g352"/>
<dbReference type="EC" id="3.4.19.12" evidence="3"/>
<feature type="domain" description="USP" evidence="9">
    <location>
        <begin position="229"/>
        <end position="556"/>
    </location>
</feature>
<evidence type="ECO:0000313" key="11">
    <source>
        <dbReference type="Proteomes" id="UP000246121"/>
    </source>
</evidence>
<keyword evidence="6 10" id="KW-0378">Hydrolase</keyword>
<comment type="similarity">
    <text evidence="2">Belongs to the peptidase C19 family.</text>
</comment>
<gene>
    <name evidence="10" type="ORF">C4B63_252g9</name>
</gene>
<dbReference type="InterPro" id="IPR028889">
    <property type="entry name" value="USP"/>
</dbReference>
<dbReference type="PANTHER" id="PTHR21646">
    <property type="entry name" value="UBIQUITIN CARBOXYL-TERMINAL HYDROLASE"/>
    <property type="match status" value="1"/>
</dbReference>
<dbReference type="Proteomes" id="UP000246121">
    <property type="component" value="Unassembled WGS sequence"/>
</dbReference>
<comment type="catalytic activity">
    <reaction evidence="1">
        <text>Thiol-dependent hydrolysis of ester, thioester, amide, peptide and isopeptide bonds formed by the C-terminal Gly of ubiquitin (a 76-residue protein attached to proteins as an intracellular targeting signal).</text>
        <dbReference type="EC" id="3.4.19.12"/>
    </reaction>
</comment>
<dbReference type="InterPro" id="IPR018200">
    <property type="entry name" value="USP_CS"/>
</dbReference>
<dbReference type="PROSITE" id="PS50235">
    <property type="entry name" value="USP_3"/>
    <property type="match status" value="1"/>
</dbReference>
<keyword evidence="5" id="KW-0833">Ubl conjugation pathway</keyword>
<dbReference type="VEuPathDB" id="TriTrypDB:Tc_MARK_4174"/>
<keyword evidence="8" id="KW-0175">Coiled coil</keyword>